<evidence type="ECO:0000259" key="9">
    <source>
        <dbReference type="PROSITE" id="PS51123"/>
    </source>
</evidence>
<evidence type="ECO:0000256" key="2">
    <source>
        <dbReference type="ARBA" id="ARBA00008914"/>
    </source>
</evidence>
<dbReference type="PROSITE" id="PS51123">
    <property type="entry name" value="OMPA_2"/>
    <property type="match status" value="1"/>
</dbReference>
<dbReference type="AlphaFoldDB" id="A0A1N7JSF3"/>
<dbReference type="Proteomes" id="UP000187608">
    <property type="component" value="Unassembled WGS sequence"/>
</dbReference>
<reference evidence="11" key="1">
    <citation type="submission" date="2017-01" db="EMBL/GenBank/DDBJ databases">
        <authorList>
            <person name="Varghese N."/>
            <person name="Submissions S."/>
        </authorList>
    </citation>
    <scope>NUCLEOTIDE SEQUENCE [LARGE SCALE GENOMIC DNA]</scope>
    <source>
        <strain evidence="11">DSM 23127</strain>
    </source>
</reference>
<comment type="similarity">
    <text evidence="2">Belongs to the MotB family.</text>
</comment>
<keyword evidence="11" id="KW-1185">Reference proteome</keyword>
<evidence type="ECO:0000256" key="3">
    <source>
        <dbReference type="ARBA" id="ARBA00022475"/>
    </source>
</evidence>
<keyword evidence="6 7" id="KW-0472">Membrane</keyword>
<name>A0A1N7JSF3_9BACI</name>
<dbReference type="SUPFAM" id="SSF103088">
    <property type="entry name" value="OmpA-like"/>
    <property type="match status" value="1"/>
</dbReference>
<feature type="domain" description="OmpA-like" evidence="9">
    <location>
        <begin position="144"/>
        <end position="266"/>
    </location>
</feature>
<dbReference type="Pfam" id="PF13677">
    <property type="entry name" value="MotB_plug"/>
    <property type="match status" value="1"/>
</dbReference>
<keyword evidence="4" id="KW-0812">Transmembrane</keyword>
<sequence length="278" mass="31259">MKLRKNKSSEKKGSPRWMTTYADMVTLILVFFVLLFSMSQINEVKFDAVAESFKNRMIFDFMPSPVESENPTEQTEVQESGQESSEFEDPTEAPQSVAESENNESDGQSEEGTSEDQLSEVVEEVDDFLESNQLQDIISAERTERGIVLVLQEQLLFETGGAEILESGRPFLGKLSELLTTVPNHVKVEGHTDNRPISTEKFPSNWELSGARAGSVIRYLLRNNESLDPVRFTAAAYGSTRPLAPNDSEENWRKNRRVEIVILDPEYESSEQAPPSPS</sequence>
<dbReference type="InterPro" id="IPR036737">
    <property type="entry name" value="OmpA-like_sf"/>
</dbReference>
<dbReference type="NCBIfam" id="NF005382">
    <property type="entry name" value="PRK06925.1"/>
    <property type="match status" value="1"/>
</dbReference>
<feature type="region of interest" description="Disordered" evidence="8">
    <location>
        <begin position="63"/>
        <end position="120"/>
    </location>
</feature>
<evidence type="ECO:0000256" key="5">
    <source>
        <dbReference type="ARBA" id="ARBA00022989"/>
    </source>
</evidence>
<proteinExistence type="inferred from homology"/>
<evidence type="ECO:0000313" key="10">
    <source>
        <dbReference type="EMBL" id="SIS52235.1"/>
    </source>
</evidence>
<dbReference type="STRING" id="570947.SAMN05421687_107133"/>
<dbReference type="PANTHER" id="PTHR30329:SF16">
    <property type="entry name" value="CHEMOTAXIS MOTB PROTEIN"/>
    <property type="match status" value="1"/>
</dbReference>
<evidence type="ECO:0000256" key="4">
    <source>
        <dbReference type="ARBA" id="ARBA00022692"/>
    </source>
</evidence>
<evidence type="ECO:0000256" key="6">
    <source>
        <dbReference type="ARBA" id="ARBA00023136"/>
    </source>
</evidence>
<dbReference type="InterPro" id="IPR025713">
    <property type="entry name" value="MotB-like_N_dom"/>
</dbReference>
<accession>A0A1N7JSF3</accession>
<dbReference type="Gene3D" id="3.30.1330.60">
    <property type="entry name" value="OmpA-like domain"/>
    <property type="match status" value="1"/>
</dbReference>
<dbReference type="InterPro" id="IPR006665">
    <property type="entry name" value="OmpA-like"/>
</dbReference>
<dbReference type="EMBL" id="FTOC01000007">
    <property type="protein sequence ID" value="SIS52235.1"/>
    <property type="molecule type" value="Genomic_DNA"/>
</dbReference>
<dbReference type="GO" id="GO:0005886">
    <property type="term" value="C:plasma membrane"/>
    <property type="evidence" value="ECO:0007669"/>
    <property type="project" value="UniProtKB-SubCell"/>
</dbReference>
<comment type="subcellular location">
    <subcellularLocation>
        <location evidence="1">Cell membrane</location>
        <topology evidence="1">Single-pass membrane protein</topology>
    </subcellularLocation>
</comment>
<feature type="compositionally biased region" description="Polar residues" evidence="8">
    <location>
        <begin position="67"/>
        <end position="84"/>
    </location>
</feature>
<keyword evidence="5" id="KW-1133">Transmembrane helix</keyword>
<organism evidence="10 11">
    <name type="scientific">Salimicrobium flavidum</name>
    <dbReference type="NCBI Taxonomy" id="570947"/>
    <lineage>
        <taxon>Bacteria</taxon>
        <taxon>Bacillati</taxon>
        <taxon>Bacillota</taxon>
        <taxon>Bacilli</taxon>
        <taxon>Bacillales</taxon>
        <taxon>Bacillaceae</taxon>
        <taxon>Salimicrobium</taxon>
    </lineage>
</organism>
<dbReference type="InterPro" id="IPR050330">
    <property type="entry name" value="Bact_OuterMem_StrucFunc"/>
</dbReference>
<protein>
    <submittedName>
        <fullName evidence="10">Chemotaxis protein MotB</fullName>
    </submittedName>
</protein>
<evidence type="ECO:0000256" key="8">
    <source>
        <dbReference type="SAM" id="MobiDB-lite"/>
    </source>
</evidence>
<gene>
    <name evidence="10" type="ORF">SAMN05421687_107133</name>
</gene>
<evidence type="ECO:0000256" key="7">
    <source>
        <dbReference type="PROSITE-ProRule" id="PRU00473"/>
    </source>
</evidence>
<dbReference type="Pfam" id="PF00691">
    <property type="entry name" value="OmpA"/>
    <property type="match status" value="1"/>
</dbReference>
<keyword evidence="3" id="KW-1003">Cell membrane</keyword>
<evidence type="ECO:0000313" key="11">
    <source>
        <dbReference type="Proteomes" id="UP000187608"/>
    </source>
</evidence>
<dbReference type="OrthoDB" id="9815217at2"/>
<dbReference type="CDD" id="cd07185">
    <property type="entry name" value="OmpA_C-like"/>
    <property type="match status" value="1"/>
</dbReference>
<dbReference type="RefSeq" id="WP_076559535.1">
    <property type="nucleotide sequence ID" value="NZ_FTOC01000007.1"/>
</dbReference>
<evidence type="ECO:0000256" key="1">
    <source>
        <dbReference type="ARBA" id="ARBA00004162"/>
    </source>
</evidence>
<dbReference type="PANTHER" id="PTHR30329">
    <property type="entry name" value="STATOR ELEMENT OF FLAGELLAR MOTOR COMPLEX"/>
    <property type="match status" value="1"/>
</dbReference>
<feature type="compositionally biased region" description="Acidic residues" evidence="8">
    <location>
        <begin position="101"/>
        <end position="120"/>
    </location>
</feature>